<keyword evidence="10" id="KW-1185">Reference proteome</keyword>
<dbReference type="GO" id="GO:0004423">
    <property type="term" value="F:iduronate-2-sulfatase activity"/>
    <property type="evidence" value="ECO:0007669"/>
    <property type="project" value="UniProtKB-EC"/>
</dbReference>
<evidence type="ECO:0000256" key="4">
    <source>
        <dbReference type="ARBA" id="ARBA00022729"/>
    </source>
</evidence>
<comment type="similarity">
    <text evidence="2">Belongs to the sulfatase family.</text>
</comment>
<evidence type="ECO:0000256" key="6">
    <source>
        <dbReference type="ARBA" id="ARBA00022837"/>
    </source>
</evidence>
<dbReference type="GO" id="GO:0046872">
    <property type="term" value="F:metal ion binding"/>
    <property type="evidence" value="ECO:0007669"/>
    <property type="project" value="UniProtKB-KW"/>
</dbReference>
<dbReference type="RefSeq" id="WP_008704781.1">
    <property type="nucleotide sequence ID" value="NZ_ANOG01000860.1"/>
</dbReference>
<dbReference type="AlphaFoldDB" id="M5RDG4"/>
<dbReference type="InterPro" id="IPR000917">
    <property type="entry name" value="Sulfatase_N"/>
</dbReference>
<dbReference type="InterPro" id="IPR017850">
    <property type="entry name" value="Alkaline_phosphatase_core_sf"/>
</dbReference>
<organism evidence="9 10">
    <name type="scientific">Rhodopirellula maiorica SM1</name>
    <dbReference type="NCBI Taxonomy" id="1265738"/>
    <lineage>
        <taxon>Bacteria</taxon>
        <taxon>Pseudomonadati</taxon>
        <taxon>Planctomycetota</taxon>
        <taxon>Planctomycetia</taxon>
        <taxon>Pirellulales</taxon>
        <taxon>Pirellulaceae</taxon>
        <taxon>Novipirellula</taxon>
    </lineage>
</organism>
<feature type="signal peptide" evidence="7">
    <location>
        <begin position="1"/>
        <end position="21"/>
    </location>
</feature>
<evidence type="ECO:0000259" key="8">
    <source>
        <dbReference type="Pfam" id="PF00884"/>
    </source>
</evidence>
<feature type="chain" id="PRO_5004070591" evidence="7">
    <location>
        <begin position="22"/>
        <end position="495"/>
    </location>
</feature>
<keyword evidence="6" id="KW-0106">Calcium</keyword>
<dbReference type="InterPro" id="IPR035874">
    <property type="entry name" value="IDS"/>
</dbReference>
<keyword evidence="4 7" id="KW-0732">Signal</keyword>
<evidence type="ECO:0000256" key="2">
    <source>
        <dbReference type="ARBA" id="ARBA00008779"/>
    </source>
</evidence>
<dbReference type="PANTHER" id="PTHR45953:SF1">
    <property type="entry name" value="IDURONATE 2-SULFATASE"/>
    <property type="match status" value="1"/>
</dbReference>
<dbReference type="CDD" id="cd16030">
    <property type="entry name" value="iduronate-2-sulfatase"/>
    <property type="match status" value="1"/>
</dbReference>
<dbReference type="InterPro" id="IPR024607">
    <property type="entry name" value="Sulfatase_CS"/>
</dbReference>
<reference evidence="9 10" key="1">
    <citation type="journal article" date="2013" name="Mar. Genomics">
        <title>Expression of sulfatases in Rhodopirellula baltica and the diversity of sulfatases in the genus Rhodopirellula.</title>
        <authorList>
            <person name="Wegner C.E."/>
            <person name="Richter-Heitmann T."/>
            <person name="Klindworth A."/>
            <person name="Klockow C."/>
            <person name="Richter M."/>
            <person name="Achstetter T."/>
            <person name="Glockner F.O."/>
            <person name="Harder J."/>
        </authorList>
    </citation>
    <scope>NUCLEOTIDE SEQUENCE [LARGE SCALE GENOMIC DNA]</scope>
    <source>
        <strain evidence="9 10">SM1</strain>
    </source>
</reference>
<dbReference type="PANTHER" id="PTHR45953">
    <property type="entry name" value="IDURONATE 2-SULFATASE"/>
    <property type="match status" value="1"/>
</dbReference>
<dbReference type="EMBL" id="ANOG01000860">
    <property type="protein sequence ID" value="EMI17116.1"/>
    <property type="molecule type" value="Genomic_DNA"/>
</dbReference>
<dbReference type="PATRIC" id="fig|1265738.3.peg.5945"/>
<evidence type="ECO:0000256" key="7">
    <source>
        <dbReference type="SAM" id="SignalP"/>
    </source>
</evidence>
<accession>M5RDG4</accession>
<dbReference type="PROSITE" id="PS00149">
    <property type="entry name" value="SULFATASE_2"/>
    <property type="match status" value="1"/>
</dbReference>
<gene>
    <name evidence="9" type="ORF">RMSM_05960</name>
</gene>
<comment type="caution">
    <text evidence="9">The sequence shown here is derived from an EMBL/GenBank/DDBJ whole genome shotgun (WGS) entry which is preliminary data.</text>
</comment>
<evidence type="ECO:0000256" key="5">
    <source>
        <dbReference type="ARBA" id="ARBA00022801"/>
    </source>
</evidence>
<evidence type="ECO:0000313" key="10">
    <source>
        <dbReference type="Proteomes" id="UP000011991"/>
    </source>
</evidence>
<protein>
    <submittedName>
        <fullName evidence="9">Iduronate-2-sulfatase</fullName>
        <ecNumber evidence="9">3.1.6.13</ecNumber>
    </submittedName>
</protein>
<dbReference type="SUPFAM" id="SSF53649">
    <property type="entry name" value="Alkaline phosphatase-like"/>
    <property type="match status" value="1"/>
</dbReference>
<dbReference type="GO" id="GO:0005737">
    <property type="term" value="C:cytoplasm"/>
    <property type="evidence" value="ECO:0007669"/>
    <property type="project" value="TreeGrafter"/>
</dbReference>
<dbReference type="OrthoDB" id="9782218at2"/>
<dbReference type="Pfam" id="PF00884">
    <property type="entry name" value="Sulfatase"/>
    <property type="match status" value="1"/>
</dbReference>
<proteinExistence type="inferred from homology"/>
<feature type="domain" description="Sulfatase N-terminal" evidence="8">
    <location>
        <begin position="25"/>
        <end position="367"/>
    </location>
</feature>
<dbReference type="Proteomes" id="UP000011991">
    <property type="component" value="Unassembled WGS sequence"/>
</dbReference>
<evidence type="ECO:0000256" key="3">
    <source>
        <dbReference type="ARBA" id="ARBA00022723"/>
    </source>
</evidence>
<evidence type="ECO:0000313" key="9">
    <source>
        <dbReference type="EMBL" id="EMI17116.1"/>
    </source>
</evidence>
<evidence type="ECO:0000256" key="1">
    <source>
        <dbReference type="ARBA" id="ARBA00001913"/>
    </source>
</evidence>
<name>M5RDG4_9BACT</name>
<dbReference type="EC" id="3.1.6.13" evidence="9"/>
<sequence>MKYYVVFLVSCLSFPAFVANAAERPNVLFIAADDLRNDLRCLGNPEVLTPNIDALAERGRLFTHAYCQQALCNPSRASLMSGLRPDTLEIWDLRTHFRDQMPNVVTLPQHFMKHGYFTQNIGKIYHNWVHDLKGDPASWSVPAVMHFATHRSDQPIVDGKLPPNLAKDIKCECRDVPDDAYFDGRIASLAIDALRERKTNDQPFFLAVGFWKPHSPFNPPKKYWDMYDRDALSPPQNPDWPKNAPRIAWHNSQEIVGSKNPRPLSVDAVMEMRHGYLAAISYLDAQVGRVLDELDALKMRDNTIVVFWSDHGFHLGEQTLWAKTSNFELDAAVPMIFSAPGMQHRGTKTDSLAELIDMAPTLTGLAGLPPLDGVEGVSLVPILKDPTATVKQAAYTQHPRPAYYKDAPAVMGRSVRTARYRYTEWRDWDTTKSLALNYMTTTSILWKPSTLPQPPRTRMPSKHASVCIAWDSSHPEANKQRGRILSVYQPLWPTL</sequence>
<comment type="cofactor">
    <cofactor evidence="1">
        <name>Ca(2+)</name>
        <dbReference type="ChEBI" id="CHEBI:29108"/>
    </cofactor>
</comment>
<dbReference type="Gene3D" id="3.40.720.10">
    <property type="entry name" value="Alkaline Phosphatase, subunit A"/>
    <property type="match status" value="1"/>
</dbReference>
<keyword evidence="3" id="KW-0479">Metal-binding</keyword>
<keyword evidence="5 9" id="KW-0378">Hydrolase</keyword>